<protein>
    <submittedName>
        <fullName evidence="1">Uncharacterized protein</fullName>
    </submittedName>
</protein>
<dbReference type="Proteomes" id="UP000006241">
    <property type="component" value="Unassembled WGS sequence"/>
</dbReference>
<sequence>MAATGKLSKPVDFALIPAKEDANFSALFLETRKLIRWMSWSFSKKV</sequence>
<dbReference type="EMBL" id="ACHB01000071">
    <property type="protein sequence ID" value="EEI91134.1"/>
    <property type="molecule type" value="Genomic_DNA"/>
</dbReference>
<name>C2G0Q4_SPHSI</name>
<proteinExistence type="predicted"/>
<organism evidence="1 2">
    <name type="scientific">Sphingobacterium spiritivorum ATCC 33300</name>
    <dbReference type="NCBI Taxonomy" id="525372"/>
    <lineage>
        <taxon>Bacteria</taxon>
        <taxon>Pseudomonadati</taxon>
        <taxon>Bacteroidota</taxon>
        <taxon>Sphingobacteriia</taxon>
        <taxon>Sphingobacteriales</taxon>
        <taxon>Sphingobacteriaceae</taxon>
        <taxon>Sphingobacterium</taxon>
    </lineage>
</organism>
<accession>C2G0Q4</accession>
<dbReference type="AlphaFoldDB" id="C2G0Q4"/>
<dbReference type="HOGENOM" id="CLU_3189156_0_0_10"/>
<evidence type="ECO:0000313" key="1">
    <source>
        <dbReference type="EMBL" id="EEI91134.1"/>
    </source>
</evidence>
<comment type="caution">
    <text evidence="1">The sequence shown here is derived from an EMBL/GenBank/DDBJ whole genome shotgun (WGS) entry which is preliminary data.</text>
</comment>
<reference evidence="1 2" key="1">
    <citation type="submission" date="2009-01" db="EMBL/GenBank/DDBJ databases">
        <authorList>
            <person name="Qin X."/>
            <person name="Bachman B."/>
            <person name="Battles P."/>
            <person name="Bell A."/>
            <person name="Bess C."/>
            <person name="Bickham C."/>
            <person name="Chaboub L."/>
            <person name="Chen D."/>
            <person name="Coyle M."/>
            <person name="Deiros D.R."/>
            <person name="Dinh H."/>
            <person name="Forbes L."/>
            <person name="Fowler G."/>
            <person name="Francisco L."/>
            <person name="Fu Q."/>
            <person name="Gubbala S."/>
            <person name="Hale W."/>
            <person name="Han Y."/>
            <person name="Hemphill L."/>
            <person name="Highlander S.K."/>
            <person name="Hirani K."/>
            <person name="Hogues M."/>
            <person name="Jackson L."/>
            <person name="Jakkamsetti A."/>
            <person name="Javaid M."/>
            <person name="Jiang H."/>
            <person name="Korchina V."/>
            <person name="Kovar C."/>
            <person name="Lara F."/>
            <person name="Lee S."/>
            <person name="Mata R."/>
            <person name="Mathew T."/>
            <person name="Moen C."/>
            <person name="Morales K."/>
            <person name="Munidasa M."/>
            <person name="Nazareth L."/>
            <person name="Ngo R."/>
            <person name="Nguyen L."/>
            <person name="Okwuonu G."/>
            <person name="Ongeri F."/>
            <person name="Patil S."/>
            <person name="Petrosino J."/>
            <person name="Pham C."/>
            <person name="Pham P."/>
            <person name="Pu L.-L."/>
            <person name="Puazo M."/>
            <person name="Raj R."/>
            <person name="Reid J."/>
            <person name="Rouhana J."/>
            <person name="Saada N."/>
            <person name="Shang Y."/>
            <person name="Simmons D."/>
            <person name="Thornton R."/>
            <person name="Warren J."/>
            <person name="Weissenberger G."/>
            <person name="Zhang J."/>
            <person name="Zhang L."/>
            <person name="Zhou C."/>
            <person name="Zhu D."/>
            <person name="Muzny D."/>
            <person name="Worley K."/>
            <person name="Gibbs R."/>
        </authorList>
    </citation>
    <scope>NUCLEOTIDE SEQUENCE [LARGE SCALE GENOMIC DNA]</scope>
    <source>
        <strain evidence="1 2">ATCC 33300</strain>
    </source>
</reference>
<gene>
    <name evidence="1" type="ORF">HMPREF0765_3160</name>
</gene>
<evidence type="ECO:0000313" key="2">
    <source>
        <dbReference type="Proteomes" id="UP000006241"/>
    </source>
</evidence>